<dbReference type="GO" id="GO:0005634">
    <property type="term" value="C:nucleus"/>
    <property type="evidence" value="ECO:0007669"/>
    <property type="project" value="InterPro"/>
</dbReference>
<feature type="compositionally biased region" description="Acidic residues" evidence="2">
    <location>
        <begin position="52"/>
        <end position="79"/>
    </location>
</feature>
<dbReference type="EMBL" id="KN837304">
    <property type="protein sequence ID" value="KIJ28528.1"/>
    <property type="molecule type" value="Genomic_DNA"/>
</dbReference>
<evidence type="ECO:0000256" key="2">
    <source>
        <dbReference type="SAM" id="MobiDB-lite"/>
    </source>
</evidence>
<dbReference type="InterPro" id="IPR037231">
    <property type="entry name" value="NAP-like_sf"/>
</dbReference>
<organism evidence="3 4">
    <name type="scientific">Sphaerobolus stellatus (strain SS14)</name>
    <dbReference type="NCBI Taxonomy" id="990650"/>
    <lineage>
        <taxon>Eukaryota</taxon>
        <taxon>Fungi</taxon>
        <taxon>Dikarya</taxon>
        <taxon>Basidiomycota</taxon>
        <taxon>Agaricomycotina</taxon>
        <taxon>Agaricomycetes</taxon>
        <taxon>Phallomycetidae</taxon>
        <taxon>Geastrales</taxon>
        <taxon>Sphaerobolaceae</taxon>
        <taxon>Sphaerobolus</taxon>
    </lineage>
</organism>
<dbReference type="AlphaFoldDB" id="A0A0C9TGH1"/>
<accession>A0A0C9TGH1</accession>
<proteinExistence type="inferred from homology"/>
<gene>
    <name evidence="3" type="ORF">M422DRAFT_784561</name>
</gene>
<keyword evidence="4" id="KW-1185">Reference proteome</keyword>
<protein>
    <submittedName>
        <fullName evidence="3">Uncharacterized protein</fullName>
    </submittedName>
</protein>
<evidence type="ECO:0000313" key="3">
    <source>
        <dbReference type="EMBL" id="KIJ28528.1"/>
    </source>
</evidence>
<feature type="region of interest" description="Disordered" evidence="2">
    <location>
        <begin position="49"/>
        <end position="79"/>
    </location>
</feature>
<dbReference type="SUPFAM" id="SSF143113">
    <property type="entry name" value="NAP-like"/>
    <property type="match status" value="1"/>
</dbReference>
<reference evidence="3 4" key="1">
    <citation type="submission" date="2014-06" db="EMBL/GenBank/DDBJ databases">
        <title>Evolutionary Origins and Diversification of the Mycorrhizal Mutualists.</title>
        <authorList>
            <consortium name="DOE Joint Genome Institute"/>
            <consortium name="Mycorrhizal Genomics Consortium"/>
            <person name="Kohler A."/>
            <person name="Kuo A."/>
            <person name="Nagy L.G."/>
            <person name="Floudas D."/>
            <person name="Copeland A."/>
            <person name="Barry K.W."/>
            <person name="Cichocki N."/>
            <person name="Veneault-Fourrey C."/>
            <person name="LaButti K."/>
            <person name="Lindquist E.A."/>
            <person name="Lipzen A."/>
            <person name="Lundell T."/>
            <person name="Morin E."/>
            <person name="Murat C."/>
            <person name="Riley R."/>
            <person name="Ohm R."/>
            <person name="Sun H."/>
            <person name="Tunlid A."/>
            <person name="Henrissat B."/>
            <person name="Grigoriev I.V."/>
            <person name="Hibbett D.S."/>
            <person name="Martin F."/>
        </authorList>
    </citation>
    <scope>NUCLEOTIDE SEQUENCE [LARGE SCALE GENOMIC DNA]</scope>
    <source>
        <strain evidence="3 4">SS14</strain>
    </source>
</reference>
<dbReference type="Gene3D" id="3.30.1120.90">
    <property type="entry name" value="Nucleosome assembly protein"/>
    <property type="match status" value="1"/>
</dbReference>
<sequence length="224" mass="25777">MSGRLGARLPPVPPSEEDIEERLELDYQIGEDLTERIIPRATDWFTGKALEYEDMSEDDGGFEMDDNEEKEDDDDDNDEVVLDSRLRRRLVPRPSSSPFYLSLSIHVLFSPHSNTSADLPISFFSFASPPLYHTPHPPSSVSHYRQHRLHQHRRPAPSCLATTNSATRRERKRNLPGRSIIVAFTDFLHLFGHIKYFVEVFLVGRQVSSEVSNLKIIQQFLNCR</sequence>
<dbReference type="Pfam" id="PF00956">
    <property type="entry name" value="NAP"/>
    <property type="match status" value="1"/>
</dbReference>
<evidence type="ECO:0000256" key="1">
    <source>
        <dbReference type="ARBA" id="ARBA00009947"/>
    </source>
</evidence>
<dbReference type="Proteomes" id="UP000054279">
    <property type="component" value="Unassembled WGS sequence"/>
</dbReference>
<dbReference type="OrthoDB" id="27325at2759"/>
<dbReference type="GO" id="GO:0006334">
    <property type="term" value="P:nucleosome assembly"/>
    <property type="evidence" value="ECO:0007669"/>
    <property type="project" value="InterPro"/>
</dbReference>
<comment type="similarity">
    <text evidence="1">Belongs to the nucleosome assembly protein (NAP) family.</text>
</comment>
<name>A0A0C9TGH1_SPHS4</name>
<dbReference type="InterPro" id="IPR002164">
    <property type="entry name" value="NAP_family"/>
</dbReference>
<evidence type="ECO:0000313" key="4">
    <source>
        <dbReference type="Proteomes" id="UP000054279"/>
    </source>
</evidence>
<dbReference type="HOGENOM" id="CLU_1235726_0_0_1"/>